<organism evidence="2 3">
    <name type="scientific">Moniliophthora roreri</name>
    <name type="common">Frosty pod rot fungus</name>
    <name type="synonym">Monilia roreri</name>
    <dbReference type="NCBI Taxonomy" id="221103"/>
    <lineage>
        <taxon>Eukaryota</taxon>
        <taxon>Fungi</taxon>
        <taxon>Dikarya</taxon>
        <taxon>Basidiomycota</taxon>
        <taxon>Agaricomycotina</taxon>
        <taxon>Agaricomycetes</taxon>
        <taxon>Agaricomycetidae</taxon>
        <taxon>Agaricales</taxon>
        <taxon>Marasmiineae</taxon>
        <taxon>Marasmiaceae</taxon>
        <taxon>Moniliophthora</taxon>
    </lineage>
</organism>
<dbReference type="EMBL" id="LATX01002402">
    <property type="protein sequence ID" value="KTB29953.1"/>
    <property type="molecule type" value="Genomic_DNA"/>
</dbReference>
<gene>
    <name evidence="2" type="ORF">WG66_17447</name>
</gene>
<feature type="compositionally biased region" description="Basic residues" evidence="1">
    <location>
        <begin position="90"/>
        <end position="103"/>
    </location>
</feature>
<feature type="region of interest" description="Disordered" evidence="1">
    <location>
        <begin position="51"/>
        <end position="193"/>
    </location>
</feature>
<evidence type="ECO:0000313" key="2">
    <source>
        <dbReference type="EMBL" id="KTB29953.1"/>
    </source>
</evidence>
<dbReference type="AlphaFoldDB" id="A0A0W0F137"/>
<reference evidence="2 3" key="1">
    <citation type="submission" date="2015-12" db="EMBL/GenBank/DDBJ databases">
        <title>Draft genome sequence of Moniliophthora roreri, the causal agent of frosty pod rot of cacao.</title>
        <authorList>
            <person name="Aime M.C."/>
            <person name="Diaz-Valderrama J.R."/>
            <person name="Kijpornyongpan T."/>
            <person name="Phillips-Mora W."/>
        </authorList>
    </citation>
    <scope>NUCLEOTIDE SEQUENCE [LARGE SCALE GENOMIC DNA]</scope>
    <source>
        <strain evidence="2 3">MCA 2952</strain>
    </source>
</reference>
<evidence type="ECO:0000313" key="3">
    <source>
        <dbReference type="Proteomes" id="UP000054988"/>
    </source>
</evidence>
<dbReference type="Proteomes" id="UP000054988">
    <property type="component" value="Unassembled WGS sequence"/>
</dbReference>
<name>A0A0W0F137_MONRR</name>
<accession>A0A0W0F137</accession>
<sequence>MSYYVQPQLVPIPVGTPVYGAPIEHRGSPESYAPGIGGIIIPPTSEYPVSYPAGPPPLQQPYPEPYLPVGSSFPAPGYGYTDTPREGGHNRSRKPRHHRHHDHHRYDDDQPPRSYSDSYSGPHDFNQDHSDTYDQVFHSDPEDDPKYGHSGSQGSSYPYGSSPSYSSSSYSYGASPSHSSYSSPPSQYGYGPNDELVQLAMEALRRTLSRFMDQKYLSGEDNGLVQVAERRRRA</sequence>
<evidence type="ECO:0000256" key="1">
    <source>
        <dbReference type="SAM" id="MobiDB-lite"/>
    </source>
</evidence>
<proteinExistence type="predicted"/>
<feature type="compositionally biased region" description="Basic and acidic residues" evidence="1">
    <location>
        <begin position="125"/>
        <end position="147"/>
    </location>
</feature>
<feature type="compositionally biased region" description="Pro residues" evidence="1">
    <location>
        <begin position="53"/>
        <end position="66"/>
    </location>
</feature>
<feature type="compositionally biased region" description="Low complexity" evidence="1">
    <location>
        <begin position="148"/>
        <end position="192"/>
    </location>
</feature>
<protein>
    <submittedName>
        <fullName evidence="2">Uncharacterized protein</fullName>
    </submittedName>
</protein>
<comment type="caution">
    <text evidence="2">The sequence shown here is derived from an EMBL/GenBank/DDBJ whole genome shotgun (WGS) entry which is preliminary data.</text>
</comment>